<evidence type="ECO:0000256" key="5">
    <source>
        <dbReference type="ARBA" id="ARBA00023180"/>
    </source>
</evidence>
<organism evidence="8 9">
    <name type="scientific">Brassica rapa subsp. trilocularis</name>
    <dbReference type="NCBI Taxonomy" id="1813537"/>
    <lineage>
        <taxon>Eukaryota</taxon>
        <taxon>Viridiplantae</taxon>
        <taxon>Streptophyta</taxon>
        <taxon>Embryophyta</taxon>
        <taxon>Tracheophyta</taxon>
        <taxon>Spermatophyta</taxon>
        <taxon>Magnoliopsida</taxon>
        <taxon>eudicotyledons</taxon>
        <taxon>Gunneridae</taxon>
        <taxon>Pentapetalae</taxon>
        <taxon>rosids</taxon>
        <taxon>malvids</taxon>
        <taxon>Brassicales</taxon>
        <taxon>Brassicaceae</taxon>
        <taxon>Brassiceae</taxon>
        <taxon>Brassica</taxon>
    </lineage>
</organism>
<dbReference type="PANTHER" id="PTHR31265">
    <property type="entry name" value="OS02G0527500 PROTEIN-RELATED"/>
    <property type="match status" value="1"/>
</dbReference>
<dbReference type="Proteomes" id="UP000823674">
    <property type="component" value="Chromosome A05"/>
</dbReference>
<accession>A0ABQ7MCK2</accession>
<reference evidence="8 9" key="1">
    <citation type="submission" date="2021-03" db="EMBL/GenBank/DDBJ databases">
        <authorList>
            <person name="King G.J."/>
            <person name="Bancroft I."/>
            <person name="Baten A."/>
            <person name="Bloomfield J."/>
            <person name="Borpatragohain P."/>
            <person name="He Z."/>
            <person name="Irish N."/>
            <person name="Irwin J."/>
            <person name="Liu K."/>
            <person name="Mauleon R.P."/>
            <person name="Moore J."/>
            <person name="Morris R."/>
            <person name="Ostergaard L."/>
            <person name="Wang B."/>
            <person name="Wells R."/>
        </authorList>
    </citation>
    <scope>NUCLEOTIDE SEQUENCE [LARGE SCALE GENOMIC DNA]</scope>
    <source>
        <strain evidence="8">R-o-18</strain>
        <tissue evidence="8">Leaf</tissue>
    </source>
</reference>
<feature type="domain" description="DUF642" evidence="7">
    <location>
        <begin position="200"/>
        <end position="366"/>
    </location>
</feature>
<evidence type="ECO:0000256" key="3">
    <source>
        <dbReference type="ARBA" id="ARBA00022525"/>
    </source>
</evidence>
<protein>
    <recommendedName>
        <fullName evidence="7">DUF642 domain-containing protein</fullName>
    </recommendedName>
</protein>
<keyword evidence="3" id="KW-0964">Secreted</keyword>
<evidence type="ECO:0000256" key="6">
    <source>
        <dbReference type="SAM" id="SignalP"/>
    </source>
</evidence>
<evidence type="ECO:0000313" key="9">
    <source>
        <dbReference type="Proteomes" id="UP000823674"/>
    </source>
</evidence>
<feature type="domain" description="DUF642" evidence="7">
    <location>
        <begin position="33"/>
        <end position="188"/>
    </location>
</feature>
<dbReference type="Gene3D" id="2.60.120.260">
    <property type="entry name" value="Galactose-binding domain-like"/>
    <property type="match status" value="2"/>
</dbReference>
<dbReference type="InterPro" id="IPR052437">
    <property type="entry name" value="Pectin_Meth_Modulator"/>
</dbReference>
<dbReference type="InterPro" id="IPR006946">
    <property type="entry name" value="DGR2-like_dom"/>
</dbReference>
<evidence type="ECO:0000313" key="8">
    <source>
        <dbReference type="EMBL" id="KAG5395666.1"/>
    </source>
</evidence>
<feature type="non-terminal residue" evidence="8">
    <location>
        <position position="1010"/>
    </location>
</feature>
<keyword evidence="4 6" id="KW-0732">Signal</keyword>
<keyword evidence="9" id="KW-1185">Reference proteome</keyword>
<dbReference type="Pfam" id="PF04862">
    <property type="entry name" value="DUF642"/>
    <property type="match status" value="4"/>
</dbReference>
<name>A0ABQ7MCK2_BRACM</name>
<evidence type="ECO:0000256" key="4">
    <source>
        <dbReference type="ARBA" id="ARBA00022729"/>
    </source>
</evidence>
<proteinExistence type="predicted"/>
<comment type="subcellular location">
    <subcellularLocation>
        <location evidence="1">Cell envelope</location>
    </subcellularLocation>
    <subcellularLocation>
        <location evidence="2">Secreted</location>
    </subcellularLocation>
</comment>
<feature type="domain" description="DUF642" evidence="7">
    <location>
        <begin position="703"/>
        <end position="845"/>
    </location>
</feature>
<gene>
    <name evidence="8" type="primary">A05p003760.1_BraROA</name>
    <name evidence="8" type="ORF">IGI04_017480</name>
</gene>
<feature type="chain" id="PRO_5045985811" description="DUF642 domain-containing protein" evidence="6">
    <location>
        <begin position="19"/>
        <end position="1010"/>
    </location>
</feature>
<feature type="domain" description="DUF642" evidence="7">
    <location>
        <begin position="371"/>
        <end position="526"/>
    </location>
</feature>
<comment type="caution">
    <text evidence="8">The sequence shown here is derived from an EMBL/GenBank/DDBJ whole genome shotgun (WGS) entry which is preliminary data.</text>
</comment>
<sequence>MSLAISLCLAFLFALCHGSHSLPAQRTPHLDVLLPNGNFEQVPNKSNMRKRQIIGKHSLPHWEISGHVELVSGGPQPGGFYFAVPRGVHAARLGNLASISQYVKVKRGLVYSLTFGVTRTCAQDENIRISVPGQTNELPIQTLFSTNGGDTYAWAFKAKFDVVKITFHNPGVQEDPSCGPLVDAVAIKEILPLRYTRGNLVKNGGFEIGPHVFNNFSTGILIPAKVQDLISPLPGWIIESLKPVKYIDSRHFEVPSGLAAVELVAGRESAIAQIIRTVAGRNYMLSFAVGDAQNGCHGSMMVEAFAGKAAFKLRFESNGKGAFKVGRFRFRADSNRTRLTFYSGFYHTKLHDFGHLCGPVLDSVSVVMTRLLPNGNFEHIPPKSNMKGRQIIGAHSLPHWEISGHVELVSGGPQPGGFYFAVPRGVHAVRLGSLASISQDVKVNRGFVYSITFGATRSCAQDENIKVSVPGQADQLPIQTVFSSDGGDTYAWAFKAMSDVVKITFHNPGVQEDRTCGPLVDVVAIKEMLPLGYNRGGNLVKNGGFEIGPHVFANYSTGILIPARIQDLISPLPGWIVESLKPVKYIDNRHFKVPSGLAAVELVAGRESAIAQIIRTDAGKAYMLSFKVGDAQNGCHGSMTVEAFAGKEPFKLSFVSEGKGIFKTGHFRFVADSDRTRLTFYSAFYHTKLHDFGHLCGPVLDSLLSNGLFERTSLTSDMKGRQIIGTDNLSDWQVSGYVELINSDEPPPGGFNFSLAFGFNAVRLGNSSLISQEVSVKRGLVYSLTFGGTRSCAQDMNIKVSVSGLSDNISIQTMFSTDGGDSYAWAFRAMADVVNVTLENPDVSLDRRNLVKNGRFDIGPYVFAKYSTGVLIPAKSQEDSISPLREWFVESPKPVKYITNSTFDIPTGLPVVELMGGRESAISQVINTLEGRAYLFRFWVGDAHNDCHGTMMVMAFAGNESSNVSFVSKGEGDSKGGFLRFVAVSDLTKITFYSEFNHTKHDDSGDLCGP</sequence>
<keyword evidence="5" id="KW-0325">Glycoprotein</keyword>
<feature type="signal peptide" evidence="6">
    <location>
        <begin position="1"/>
        <end position="18"/>
    </location>
</feature>
<evidence type="ECO:0000256" key="1">
    <source>
        <dbReference type="ARBA" id="ARBA00004196"/>
    </source>
</evidence>
<evidence type="ECO:0000259" key="7">
    <source>
        <dbReference type="Pfam" id="PF04862"/>
    </source>
</evidence>
<dbReference type="EMBL" id="JADBGQ010000005">
    <property type="protein sequence ID" value="KAG5395666.1"/>
    <property type="molecule type" value="Genomic_DNA"/>
</dbReference>
<evidence type="ECO:0000256" key="2">
    <source>
        <dbReference type="ARBA" id="ARBA00004613"/>
    </source>
</evidence>
<dbReference type="PANTHER" id="PTHR31265:SF22">
    <property type="entry name" value="DUF642 DOMAIN-CONTAINING PROTEIN"/>
    <property type="match status" value="1"/>
</dbReference>